<dbReference type="Proteomes" id="UP000015620">
    <property type="component" value="Chromosome"/>
</dbReference>
<dbReference type="KEGG" id="tped:TPE_1212"/>
<dbReference type="RefSeq" id="WP_020965007.1">
    <property type="nucleotide sequence ID" value="NC_022097.1"/>
</dbReference>
<dbReference type="Pfam" id="PF12740">
    <property type="entry name" value="PETase"/>
    <property type="match status" value="1"/>
</dbReference>
<keyword evidence="1" id="KW-1133">Transmembrane helix</keyword>
<feature type="domain" description="PET hydrolase/cutinase-like" evidence="2">
    <location>
        <begin position="72"/>
        <end position="259"/>
    </location>
</feature>
<dbReference type="STRING" id="1291379.TPE_1212"/>
<dbReference type="HOGENOM" id="CLU_070820_0_0_12"/>
<keyword evidence="1" id="KW-0472">Membrane</keyword>
<dbReference type="InterPro" id="IPR041127">
    <property type="entry name" value="PET_hydrolase/cutinase-like"/>
</dbReference>
<evidence type="ECO:0000256" key="1">
    <source>
        <dbReference type="SAM" id="Phobius"/>
    </source>
</evidence>
<keyword evidence="1" id="KW-0812">Transmembrane</keyword>
<protein>
    <submittedName>
        <fullName evidence="3">Putative lipase/esterase</fullName>
    </submittedName>
</protein>
<dbReference type="PANTHER" id="PTHR33428:SF14">
    <property type="entry name" value="CARBOXYLESTERASE TYPE B DOMAIN-CONTAINING PROTEIN"/>
    <property type="match status" value="1"/>
</dbReference>
<dbReference type="SUPFAM" id="SSF53474">
    <property type="entry name" value="alpha/beta-Hydrolases"/>
    <property type="match status" value="1"/>
</dbReference>
<dbReference type="EMBL" id="CP004120">
    <property type="protein sequence ID" value="AGT43707.1"/>
    <property type="molecule type" value="Genomic_DNA"/>
</dbReference>
<dbReference type="OrthoDB" id="9814760at2"/>
<dbReference type="InterPro" id="IPR029058">
    <property type="entry name" value="AB_hydrolase_fold"/>
</dbReference>
<dbReference type="PATRIC" id="fig|1291379.3.peg.1207"/>
<dbReference type="GeneID" id="301089822"/>
<accession>S5ZM88</accession>
<dbReference type="AlphaFoldDB" id="S5ZM88"/>
<sequence length="338" mass="38625">MFERIKRYFLIIGFFCFFGLYVFTENKTDDFIGSYEIKAYNDVSRIGFNNVYKSIVKDNTYDKTLSDKENLRGEITVYLPKKTGKYPLIMITHGWANSKLAFLSLGRYIASHGYAAAVFTSKKRSLPKDWLPAFSSVYGIINEAVCNKNHSMYNSIDMKNIGIIAHSMGGAAALYYANFIPEVKAVAAIHPYNGSSVLVETVGSSNEELGDSFTETNAAVLILTSEIDITAYPEKTYRFFKNLNKNNPACFLSFQNVKHNGSLDIYRTPLSGGYNEPFFKLYADLDLAWFDVFLKNKRDGLEYFKPDGEKFKEIKNFLYEKPRGEHEVYPNYDSRNLE</sequence>
<proteinExistence type="predicted"/>
<gene>
    <name evidence="3" type="ORF">TPE_1212</name>
</gene>
<feature type="transmembrane region" description="Helical" evidence="1">
    <location>
        <begin position="7"/>
        <end position="24"/>
    </location>
</feature>
<dbReference type="Gene3D" id="3.40.50.1820">
    <property type="entry name" value="alpha/beta hydrolase"/>
    <property type="match status" value="1"/>
</dbReference>
<reference evidence="3 4" key="1">
    <citation type="journal article" date="2013" name="PLoS ONE">
        <title>Genome-Wide Relatedness of Treponema pedis, from Gingiva and Necrotic Skin Lesions of Pigs, with the Human Oral Pathogen Treponema denticola.</title>
        <authorList>
            <person name="Svartstrom O."/>
            <person name="Mushtaq M."/>
            <person name="Pringle M."/>
            <person name="Segerman B."/>
        </authorList>
    </citation>
    <scope>NUCLEOTIDE SEQUENCE [LARGE SCALE GENOMIC DNA]</scope>
    <source>
        <strain evidence="3">T A4</strain>
    </source>
</reference>
<name>S5ZM88_9SPIR</name>
<evidence type="ECO:0000259" key="2">
    <source>
        <dbReference type="Pfam" id="PF12740"/>
    </source>
</evidence>
<dbReference type="ESTHER" id="9spio-s5zm88">
    <property type="family name" value="Chlorophyllase"/>
</dbReference>
<evidence type="ECO:0000313" key="3">
    <source>
        <dbReference type="EMBL" id="AGT43707.1"/>
    </source>
</evidence>
<keyword evidence="4" id="KW-1185">Reference proteome</keyword>
<organism evidence="3 4">
    <name type="scientific">Treponema pedis str. T A4</name>
    <dbReference type="NCBI Taxonomy" id="1291379"/>
    <lineage>
        <taxon>Bacteria</taxon>
        <taxon>Pseudomonadati</taxon>
        <taxon>Spirochaetota</taxon>
        <taxon>Spirochaetia</taxon>
        <taxon>Spirochaetales</taxon>
        <taxon>Treponemataceae</taxon>
        <taxon>Treponema</taxon>
    </lineage>
</organism>
<dbReference type="PANTHER" id="PTHR33428">
    <property type="entry name" value="CHLOROPHYLLASE-2, CHLOROPLASTIC"/>
    <property type="match status" value="1"/>
</dbReference>
<evidence type="ECO:0000313" key="4">
    <source>
        <dbReference type="Proteomes" id="UP000015620"/>
    </source>
</evidence>